<comment type="caution">
    <text evidence="6">The sequence shown here is derived from an EMBL/GenBank/DDBJ whole genome shotgun (WGS) entry which is preliminary data.</text>
</comment>
<organism evidence="6 7">
    <name type="scientific">Paenibacillus terricola</name>
    <dbReference type="NCBI Taxonomy" id="2763503"/>
    <lineage>
        <taxon>Bacteria</taxon>
        <taxon>Bacillati</taxon>
        <taxon>Bacillota</taxon>
        <taxon>Bacilli</taxon>
        <taxon>Bacillales</taxon>
        <taxon>Paenibacillaceae</taxon>
        <taxon>Paenibacillus</taxon>
    </lineage>
</organism>
<name>A0ABR8MST8_9BACL</name>
<evidence type="ECO:0000256" key="4">
    <source>
        <dbReference type="ARBA" id="ARBA00023136"/>
    </source>
</evidence>
<keyword evidence="3 5" id="KW-1133">Transmembrane helix</keyword>
<evidence type="ECO:0000256" key="1">
    <source>
        <dbReference type="ARBA" id="ARBA00004141"/>
    </source>
</evidence>
<dbReference type="SUPFAM" id="SSF161098">
    <property type="entry name" value="MetI-like"/>
    <property type="match status" value="1"/>
</dbReference>
<dbReference type="Gene3D" id="1.10.3720.10">
    <property type="entry name" value="MetI-like"/>
    <property type="match status" value="1"/>
</dbReference>
<feature type="transmembrane region" description="Helical" evidence="5">
    <location>
        <begin position="55"/>
        <end position="74"/>
    </location>
</feature>
<evidence type="ECO:0000256" key="5">
    <source>
        <dbReference type="SAM" id="Phobius"/>
    </source>
</evidence>
<keyword evidence="4 5" id="KW-0472">Membrane</keyword>
<protein>
    <submittedName>
        <fullName evidence="6">Uncharacterized protein</fullName>
    </submittedName>
</protein>
<gene>
    <name evidence="6" type="ORF">H8B09_00540</name>
</gene>
<reference evidence="6 7" key="1">
    <citation type="submission" date="2020-09" db="EMBL/GenBank/DDBJ databases">
        <title>Paenibacillus sp. strain PR3 16S rRNA gene Genome sequencing and assembly.</title>
        <authorList>
            <person name="Kim J."/>
        </authorList>
    </citation>
    <scope>NUCLEOTIDE SEQUENCE [LARGE SCALE GENOMIC DNA]</scope>
    <source>
        <strain evidence="6 7">PR3</strain>
    </source>
</reference>
<keyword evidence="7" id="KW-1185">Reference proteome</keyword>
<proteinExistence type="predicted"/>
<comment type="subcellular location">
    <subcellularLocation>
        <location evidence="1">Membrane</location>
        <topology evidence="1">Multi-pass membrane protein</topology>
    </subcellularLocation>
</comment>
<accession>A0ABR8MST8</accession>
<dbReference type="Proteomes" id="UP000609346">
    <property type="component" value="Unassembled WGS sequence"/>
</dbReference>
<evidence type="ECO:0000313" key="7">
    <source>
        <dbReference type="Proteomes" id="UP000609346"/>
    </source>
</evidence>
<sequence length="83" mass="9688">MLIPELIFAAMLGFFFNFKIYKEAYALFGSYPPKSVYIVQHYMSNHFYKMNMDQLSTAASIMTVALSLIIIAMIRMNRKVFFP</sequence>
<keyword evidence="2 5" id="KW-0812">Transmembrane</keyword>
<evidence type="ECO:0000313" key="6">
    <source>
        <dbReference type="EMBL" id="MBD3917224.1"/>
    </source>
</evidence>
<evidence type="ECO:0000256" key="3">
    <source>
        <dbReference type="ARBA" id="ARBA00022989"/>
    </source>
</evidence>
<dbReference type="EMBL" id="JACXZA010000001">
    <property type="protein sequence ID" value="MBD3917224.1"/>
    <property type="molecule type" value="Genomic_DNA"/>
</dbReference>
<dbReference type="InterPro" id="IPR035906">
    <property type="entry name" value="MetI-like_sf"/>
</dbReference>
<evidence type="ECO:0000256" key="2">
    <source>
        <dbReference type="ARBA" id="ARBA00022692"/>
    </source>
</evidence>
<dbReference type="RefSeq" id="WP_191201547.1">
    <property type="nucleotide sequence ID" value="NZ_JACXZA010000001.1"/>
</dbReference>